<evidence type="ECO:0000313" key="12">
    <source>
        <dbReference type="Proteomes" id="UP000830835"/>
    </source>
</evidence>
<keyword evidence="12" id="KW-1185">Reference proteome</keyword>
<evidence type="ECO:0000256" key="4">
    <source>
        <dbReference type="RuleBase" id="RU004003"/>
    </source>
</evidence>
<dbReference type="Pfam" id="PF00263">
    <property type="entry name" value="Secretin"/>
    <property type="match status" value="1"/>
</dbReference>
<dbReference type="Pfam" id="PF03958">
    <property type="entry name" value="Secretin_N"/>
    <property type="match status" value="1"/>
</dbReference>
<dbReference type="Gene3D" id="3.30.1370.120">
    <property type="match status" value="1"/>
</dbReference>
<keyword evidence="2 7" id="KW-0732">Signal</keyword>
<dbReference type="Gene3D" id="3.30.1370.130">
    <property type="match status" value="1"/>
</dbReference>
<dbReference type="EMBL" id="JAFIRA010000012">
    <property type="protein sequence ID" value="MCJ2542571.1"/>
    <property type="molecule type" value="Genomic_DNA"/>
</dbReference>
<dbReference type="InterPro" id="IPR050810">
    <property type="entry name" value="Bact_Secretion_Sys_Channel"/>
</dbReference>
<comment type="similarity">
    <text evidence="4">Belongs to the bacterial secretin family.</text>
</comment>
<proteinExistence type="inferred from homology"/>
<dbReference type="Proteomes" id="UP000830835">
    <property type="component" value="Unassembled WGS sequence"/>
</dbReference>
<feature type="signal peptide" evidence="7">
    <location>
        <begin position="1"/>
        <end position="22"/>
    </location>
</feature>
<protein>
    <submittedName>
        <fullName evidence="11">AMIN domain-containing protein</fullName>
    </submittedName>
</protein>
<feature type="compositionally biased region" description="Pro residues" evidence="6">
    <location>
        <begin position="166"/>
        <end position="179"/>
    </location>
</feature>
<evidence type="ECO:0000256" key="6">
    <source>
        <dbReference type="SAM" id="MobiDB-lite"/>
    </source>
</evidence>
<dbReference type="PRINTS" id="PR00811">
    <property type="entry name" value="BCTERIALGSPD"/>
</dbReference>
<evidence type="ECO:0000256" key="7">
    <source>
        <dbReference type="SAM" id="SignalP"/>
    </source>
</evidence>
<reference evidence="11" key="1">
    <citation type="submission" date="2021-02" db="EMBL/GenBank/DDBJ databases">
        <title>The CRISPR/cas machinery reduction and long-range gene transfer in the hot spring cyanobacterium Synechococcus.</title>
        <authorList>
            <person name="Dvorak P."/>
            <person name="Jahodarova E."/>
            <person name="Hasler P."/>
            <person name="Poulickova A."/>
        </authorList>
    </citation>
    <scope>NUCLEOTIDE SEQUENCE</scope>
    <source>
        <strain evidence="11">Rupite</strain>
    </source>
</reference>
<evidence type="ECO:0000256" key="1">
    <source>
        <dbReference type="ARBA" id="ARBA00004370"/>
    </source>
</evidence>
<accession>A0ABT0C9V4</accession>
<dbReference type="Pfam" id="PF11741">
    <property type="entry name" value="AMIN"/>
    <property type="match status" value="1"/>
</dbReference>
<feature type="domain" description="NolW-like" evidence="9">
    <location>
        <begin position="342"/>
        <end position="408"/>
    </location>
</feature>
<evidence type="ECO:0000313" key="11">
    <source>
        <dbReference type="EMBL" id="MCJ2542571.1"/>
    </source>
</evidence>
<feature type="region of interest" description="Disordered" evidence="6">
    <location>
        <begin position="166"/>
        <end position="201"/>
    </location>
</feature>
<sequence length="678" mass="71593">MMNRRVAYGCALSLILSLPMLAMESRVDEAVAQQLTSANPQSISRIKDIRLVPNGNRMKLEIDTVGGTRPQVFFTQQGQSWIGDITNAQLDMGQGSYRQESPLPGVSFIEAKQVGSDSVRVQIAGTSAAPQGLLAQRSPTQLVFDFEGLPSAQVAAAPSPATMPVVAPPAPVSQPPAPQPIAQSPTQIPPQPSAGAPATPVPQMISQVPAVGQLNQPQLPPGALPNESQFQGRAIAPPSGDIAVGTILPSPPTVDLGSNAKITLTLKDAPVGDVLSLLVRRAGLNVVLNDVPPDLTISLDVNESPLQETFNFILRLKELQAQRREQTVFIGTNLPGITERLVRNYRINQAVATELAPKLSAVLNAVTPGSPAQVEIDERTNSITVIGTSQQQDIAAAQIAQLDVRKRQVLISVRAVDIQLDNNESLSVGLGGASGNFALGTFGGGNFGGTPLNQPAGSSVESVGPLDSSGSISGVFNSLNRLQQSLALRVDAAITNQTGKVLTDPKVVVADGSSSRVSIGSTVPVNVETITIPLGDNQQSITQRLVREDAGVILDVSEVRVDDNGFVTLTIQPEISIPVPAGVLEGGDFAGIQLFNIEKRQLEASQLRLRDGQTFIIAGLIEDRDIVDVRKVPLLGDLPLLGSLFRSQSVNNSRSEVVFMLTPYIMNDDVAFGLVSNP</sequence>
<comment type="subcellular location">
    <subcellularLocation>
        <location evidence="5">Cell outer membrane</location>
    </subcellularLocation>
    <subcellularLocation>
        <location evidence="1">Membrane</location>
    </subcellularLocation>
</comment>
<dbReference type="InterPro" id="IPR005644">
    <property type="entry name" value="NolW-like"/>
</dbReference>
<name>A0ABT0C9V4_THEVL</name>
<keyword evidence="5" id="KW-0813">Transport</keyword>
<dbReference type="PANTHER" id="PTHR30332">
    <property type="entry name" value="PROBABLE GENERAL SECRETION PATHWAY PROTEIN D"/>
    <property type="match status" value="1"/>
</dbReference>
<dbReference type="PANTHER" id="PTHR30332:SF17">
    <property type="entry name" value="TYPE IV PILIATION SYSTEM PROTEIN DR_0774-RELATED"/>
    <property type="match status" value="1"/>
</dbReference>
<evidence type="ECO:0000256" key="2">
    <source>
        <dbReference type="ARBA" id="ARBA00022729"/>
    </source>
</evidence>
<dbReference type="InterPro" id="IPR038591">
    <property type="entry name" value="NolW-like_sf"/>
</dbReference>
<comment type="caution">
    <text evidence="11">The sequence shown here is derived from an EMBL/GenBank/DDBJ whole genome shotgun (WGS) entry which is preliminary data.</text>
</comment>
<dbReference type="InterPro" id="IPR001775">
    <property type="entry name" value="GspD/PilQ"/>
</dbReference>
<dbReference type="InterPro" id="IPR004846">
    <property type="entry name" value="T2SS/T3SS_dom"/>
</dbReference>
<evidence type="ECO:0000259" key="8">
    <source>
        <dbReference type="Pfam" id="PF00263"/>
    </source>
</evidence>
<evidence type="ECO:0000256" key="3">
    <source>
        <dbReference type="ARBA" id="ARBA00023136"/>
    </source>
</evidence>
<dbReference type="InterPro" id="IPR021731">
    <property type="entry name" value="AMIN_dom"/>
</dbReference>
<feature type="domain" description="AMIN" evidence="10">
    <location>
        <begin position="48"/>
        <end position="145"/>
    </location>
</feature>
<feature type="chain" id="PRO_5045169444" evidence="7">
    <location>
        <begin position="23"/>
        <end position="678"/>
    </location>
</feature>
<evidence type="ECO:0000256" key="5">
    <source>
        <dbReference type="RuleBase" id="RU004004"/>
    </source>
</evidence>
<evidence type="ECO:0000259" key="10">
    <source>
        <dbReference type="Pfam" id="PF11741"/>
    </source>
</evidence>
<gene>
    <name evidence="11" type="ORF">JX360_06575</name>
</gene>
<dbReference type="RefSeq" id="WP_244349846.1">
    <property type="nucleotide sequence ID" value="NZ_JAFIRA010000012.1"/>
</dbReference>
<feature type="domain" description="Type II/III secretion system secretin-like" evidence="8">
    <location>
        <begin position="494"/>
        <end position="666"/>
    </location>
</feature>
<keyword evidence="3" id="KW-0472">Membrane</keyword>
<evidence type="ECO:0000259" key="9">
    <source>
        <dbReference type="Pfam" id="PF03958"/>
    </source>
</evidence>
<organism evidence="11 12">
    <name type="scientific">Thermostichus vulcanus str. 'Rupite'</name>
    <dbReference type="NCBI Taxonomy" id="2813851"/>
    <lineage>
        <taxon>Bacteria</taxon>
        <taxon>Bacillati</taxon>
        <taxon>Cyanobacteriota</taxon>
        <taxon>Cyanophyceae</taxon>
        <taxon>Thermostichales</taxon>
        <taxon>Thermostichaceae</taxon>
        <taxon>Thermostichus</taxon>
    </lineage>
</organism>